<feature type="region of interest" description="Disordered" evidence="1">
    <location>
        <begin position="33"/>
        <end position="101"/>
    </location>
</feature>
<protein>
    <recommendedName>
        <fullName evidence="4">WW domain-containing protein</fullName>
    </recommendedName>
</protein>
<gene>
    <name evidence="2" type="ORF">QBC42DRAFT_331774</name>
</gene>
<reference evidence="2" key="2">
    <citation type="submission" date="2023-06" db="EMBL/GenBank/DDBJ databases">
        <authorList>
            <consortium name="Lawrence Berkeley National Laboratory"/>
            <person name="Mondo S.J."/>
            <person name="Hensen N."/>
            <person name="Bonometti L."/>
            <person name="Westerberg I."/>
            <person name="Brannstrom I.O."/>
            <person name="Guillou S."/>
            <person name="Cros-Aarteil S."/>
            <person name="Calhoun S."/>
            <person name="Haridas S."/>
            <person name="Kuo A."/>
            <person name="Pangilinan J."/>
            <person name="Riley R."/>
            <person name="Labutti K."/>
            <person name="Andreopoulos B."/>
            <person name="Lipzen A."/>
            <person name="Chen C."/>
            <person name="Yanf M."/>
            <person name="Daum C."/>
            <person name="Ng V."/>
            <person name="Clum A."/>
            <person name="Steindorff A."/>
            <person name="Ohm R."/>
            <person name="Martin F."/>
            <person name="Silar P."/>
            <person name="Natvig D."/>
            <person name="Lalanne C."/>
            <person name="Gautier V."/>
            <person name="Ament-Velasquez S.L."/>
            <person name="Kruys A."/>
            <person name="Hutchinson M.I."/>
            <person name="Powell A.J."/>
            <person name="Barry K."/>
            <person name="Miller A.N."/>
            <person name="Grigoriev I.V."/>
            <person name="Debuchy R."/>
            <person name="Gladieux P."/>
            <person name="Thoren M.H."/>
            <person name="Johannesson H."/>
        </authorList>
    </citation>
    <scope>NUCLEOTIDE SEQUENCE</scope>
    <source>
        <strain evidence="2">PSN324</strain>
    </source>
</reference>
<feature type="compositionally biased region" description="Polar residues" evidence="1">
    <location>
        <begin position="477"/>
        <end position="486"/>
    </location>
</feature>
<feature type="compositionally biased region" description="Acidic residues" evidence="1">
    <location>
        <begin position="37"/>
        <end position="47"/>
    </location>
</feature>
<evidence type="ECO:0000256" key="1">
    <source>
        <dbReference type="SAM" id="MobiDB-lite"/>
    </source>
</evidence>
<sequence>MVGLPENWEWDHDGKRWFYRYKPTGLIQYTFPKPGDEFPDFVEDDAPPLDLAPEERLVSQQQTRRRSTLGEDSSKPKRKEGKSSFILEEEDDDPGAYWERPDALMYMGPGAYNDISPLEDDIRQEDAKPDPPAPTQASQKAADVKPVTEQLDRIQISPLASAQTTPLVVNSQPISSPPENSVPIAEVSHTVIVAEVPAEPVAPAVPVVPAAPAVSTAPAPAPATVVAAPPAPAVNVFPDVPMLDSREIPHNPVGFVAELASELTAQCHDEIHPAPVELPGNEMMMEANAQQHPAIAYANAFPLAPAELHSEALLPSQVQKRHSVEQKALAMRPPELDGQLRQQPVIEAREPVQEIPPGARPAHLRQNSMPQPGQGHPQASNPGIDPAQGKFKPYNPGLRPVAENNTGGNQYAPSSTTGFSISSPPISSFGGGNKRHSLAGPPPSHLKGSEVRPGLQSIRTWQQLPPTEEREEAISRTHGSQPNNGQVAVDSGLAHIPSVLKPARGRPNLSQSPPRSQSPPSPPQADTSQKYQAYQPIASIDQSLQQDIESTLNELSKTGYDYDTDKSAPWRRGRQHRLSSLRRFSARQCRHSTTFKDISQQIATACYSE</sequence>
<evidence type="ECO:0000313" key="3">
    <source>
        <dbReference type="Proteomes" id="UP001321749"/>
    </source>
</evidence>
<evidence type="ECO:0008006" key="4">
    <source>
        <dbReference type="Google" id="ProtNLM"/>
    </source>
</evidence>
<feature type="compositionally biased region" description="Polar residues" evidence="1">
    <location>
        <begin position="403"/>
        <end position="413"/>
    </location>
</feature>
<dbReference type="Proteomes" id="UP001321749">
    <property type="component" value="Unassembled WGS sequence"/>
</dbReference>
<feature type="compositionally biased region" description="Polar residues" evidence="1">
    <location>
        <begin position="540"/>
        <end position="556"/>
    </location>
</feature>
<keyword evidence="3" id="KW-1185">Reference proteome</keyword>
<dbReference type="EMBL" id="MU865006">
    <property type="protein sequence ID" value="KAK4460713.1"/>
    <property type="molecule type" value="Genomic_DNA"/>
</dbReference>
<evidence type="ECO:0000313" key="2">
    <source>
        <dbReference type="EMBL" id="KAK4460713.1"/>
    </source>
</evidence>
<comment type="caution">
    <text evidence="2">The sequence shown here is derived from an EMBL/GenBank/DDBJ whole genome shotgun (WGS) entry which is preliminary data.</text>
</comment>
<dbReference type="AlphaFoldDB" id="A0AAV9HJ60"/>
<feature type="compositionally biased region" description="Polar residues" evidence="1">
    <location>
        <begin position="365"/>
        <end position="381"/>
    </location>
</feature>
<name>A0AAV9HJ60_9PEZI</name>
<feature type="region of interest" description="Disordered" evidence="1">
    <location>
        <begin position="122"/>
        <end position="148"/>
    </location>
</feature>
<feature type="compositionally biased region" description="Low complexity" evidence="1">
    <location>
        <begin position="414"/>
        <end position="428"/>
    </location>
</feature>
<organism evidence="2 3">
    <name type="scientific">Cladorrhinum samala</name>
    <dbReference type="NCBI Taxonomy" id="585594"/>
    <lineage>
        <taxon>Eukaryota</taxon>
        <taxon>Fungi</taxon>
        <taxon>Dikarya</taxon>
        <taxon>Ascomycota</taxon>
        <taxon>Pezizomycotina</taxon>
        <taxon>Sordariomycetes</taxon>
        <taxon>Sordariomycetidae</taxon>
        <taxon>Sordariales</taxon>
        <taxon>Podosporaceae</taxon>
        <taxon>Cladorrhinum</taxon>
    </lineage>
</organism>
<accession>A0AAV9HJ60</accession>
<proteinExistence type="predicted"/>
<reference evidence="2" key="1">
    <citation type="journal article" date="2023" name="Mol. Phylogenet. Evol.">
        <title>Genome-scale phylogeny and comparative genomics of the fungal order Sordariales.</title>
        <authorList>
            <person name="Hensen N."/>
            <person name="Bonometti L."/>
            <person name="Westerberg I."/>
            <person name="Brannstrom I.O."/>
            <person name="Guillou S."/>
            <person name="Cros-Aarteil S."/>
            <person name="Calhoun S."/>
            <person name="Haridas S."/>
            <person name="Kuo A."/>
            <person name="Mondo S."/>
            <person name="Pangilinan J."/>
            <person name="Riley R."/>
            <person name="LaButti K."/>
            <person name="Andreopoulos B."/>
            <person name="Lipzen A."/>
            <person name="Chen C."/>
            <person name="Yan M."/>
            <person name="Daum C."/>
            <person name="Ng V."/>
            <person name="Clum A."/>
            <person name="Steindorff A."/>
            <person name="Ohm R.A."/>
            <person name="Martin F."/>
            <person name="Silar P."/>
            <person name="Natvig D.O."/>
            <person name="Lalanne C."/>
            <person name="Gautier V."/>
            <person name="Ament-Velasquez S.L."/>
            <person name="Kruys A."/>
            <person name="Hutchinson M.I."/>
            <person name="Powell A.J."/>
            <person name="Barry K."/>
            <person name="Miller A.N."/>
            <person name="Grigoriev I.V."/>
            <person name="Debuchy R."/>
            <person name="Gladieux P."/>
            <person name="Hiltunen Thoren M."/>
            <person name="Johannesson H."/>
        </authorList>
    </citation>
    <scope>NUCLEOTIDE SEQUENCE</scope>
    <source>
        <strain evidence="2">PSN324</strain>
    </source>
</reference>
<feature type="region of interest" description="Disordered" evidence="1">
    <location>
        <begin position="352"/>
        <end position="574"/>
    </location>
</feature>